<proteinExistence type="predicted"/>
<evidence type="ECO:0000256" key="1">
    <source>
        <dbReference type="SAM" id="MobiDB-lite"/>
    </source>
</evidence>
<sequence>MNSKCTCLGRNVASICTAETALTLRSSSRRSLLLMAVRRSPLSAHRSTARCPVLLAAHLAVLLEEGARGVGRSPTAADTPRALQDEKRCECECECEVSARWPSPRCDNAILITDSSGQRLDNAACGAGGERTRAPTPSTVRVSPPPPPPPPLLPRRSSHHAHHSADRIHEIKPPNEKKNLADRPNGKDPSPSLLVAEARKAQGAQCRAGQCSVAVAAAQLIPRTARRPHDILF</sequence>
<protein>
    <submittedName>
        <fullName evidence="2">Uncharacterized protein</fullName>
    </submittedName>
</protein>
<feature type="compositionally biased region" description="Pro residues" evidence="1">
    <location>
        <begin position="143"/>
        <end position="153"/>
    </location>
</feature>
<dbReference type="AlphaFoldDB" id="A0A194QPW6"/>
<accession>A0A194QPW6</accession>
<gene>
    <name evidence="2" type="ORF">RR46_02162</name>
</gene>
<evidence type="ECO:0000313" key="3">
    <source>
        <dbReference type="Proteomes" id="UP000053268"/>
    </source>
</evidence>
<keyword evidence="3" id="KW-1185">Reference proteome</keyword>
<evidence type="ECO:0000313" key="2">
    <source>
        <dbReference type="EMBL" id="KPJ05546.1"/>
    </source>
</evidence>
<dbReference type="Proteomes" id="UP000053268">
    <property type="component" value="Unassembled WGS sequence"/>
</dbReference>
<feature type="compositionally biased region" description="Basic and acidic residues" evidence="1">
    <location>
        <begin position="163"/>
        <end position="186"/>
    </location>
</feature>
<reference evidence="2 3" key="1">
    <citation type="journal article" date="2015" name="Nat. Commun.">
        <title>Outbred genome sequencing and CRISPR/Cas9 gene editing in butterflies.</title>
        <authorList>
            <person name="Li X."/>
            <person name="Fan D."/>
            <person name="Zhang W."/>
            <person name="Liu G."/>
            <person name="Zhang L."/>
            <person name="Zhao L."/>
            <person name="Fang X."/>
            <person name="Chen L."/>
            <person name="Dong Y."/>
            <person name="Chen Y."/>
            <person name="Ding Y."/>
            <person name="Zhao R."/>
            <person name="Feng M."/>
            <person name="Zhu Y."/>
            <person name="Feng Y."/>
            <person name="Jiang X."/>
            <person name="Zhu D."/>
            <person name="Xiang H."/>
            <person name="Feng X."/>
            <person name="Li S."/>
            <person name="Wang J."/>
            <person name="Zhang G."/>
            <person name="Kronforst M.R."/>
            <person name="Wang W."/>
        </authorList>
    </citation>
    <scope>NUCLEOTIDE SEQUENCE [LARGE SCALE GENOMIC DNA]</scope>
    <source>
        <strain evidence="2">Ya'a_city_454_Px</strain>
        <tissue evidence="2">Whole body</tissue>
    </source>
</reference>
<feature type="region of interest" description="Disordered" evidence="1">
    <location>
        <begin position="121"/>
        <end position="192"/>
    </location>
</feature>
<dbReference type="EMBL" id="KQ458671">
    <property type="protein sequence ID" value="KPJ05546.1"/>
    <property type="molecule type" value="Genomic_DNA"/>
</dbReference>
<organism evidence="2 3">
    <name type="scientific">Papilio xuthus</name>
    <name type="common">Asian swallowtail butterfly</name>
    <dbReference type="NCBI Taxonomy" id="66420"/>
    <lineage>
        <taxon>Eukaryota</taxon>
        <taxon>Metazoa</taxon>
        <taxon>Ecdysozoa</taxon>
        <taxon>Arthropoda</taxon>
        <taxon>Hexapoda</taxon>
        <taxon>Insecta</taxon>
        <taxon>Pterygota</taxon>
        <taxon>Neoptera</taxon>
        <taxon>Endopterygota</taxon>
        <taxon>Lepidoptera</taxon>
        <taxon>Glossata</taxon>
        <taxon>Ditrysia</taxon>
        <taxon>Papilionoidea</taxon>
        <taxon>Papilionidae</taxon>
        <taxon>Papilioninae</taxon>
        <taxon>Papilio</taxon>
    </lineage>
</organism>
<name>A0A194QPW6_PAPXU</name>